<dbReference type="InterPro" id="IPR001606">
    <property type="entry name" value="ARID_dom"/>
</dbReference>
<comment type="caution">
    <text evidence="14">The sequence shown here is derived from an EMBL/GenBank/DDBJ whole genome shotgun (WGS) entry which is preliminary data.</text>
</comment>
<dbReference type="SMART" id="SM00558">
    <property type="entry name" value="JmjC"/>
    <property type="match status" value="1"/>
</dbReference>
<dbReference type="SMART" id="SM00545">
    <property type="entry name" value="JmjN"/>
    <property type="match status" value="1"/>
</dbReference>
<dbReference type="SMART" id="SM00249">
    <property type="entry name" value="PHD"/>
    <property type="match status" value="1"/>
</dbReference>
<dbReference type="GO" id="GO:0000785">
    <property type="term" value="C:chromatin"/>
    <property type="evidence" value="ECO:0007669"/>
    <property type="project" value="TreeGrafter"/>
</dbReference>
<dbReference type="InterPro" id="IPR019787">
    <property type="entry name" value="Znf_PHD-finger"/>
</dbReference>
<dbReference type="GO" id="GO:0034647">
    <property type="term" value="F:histone H3K4me/H3K4me2/H3K4me3 demethylase activity"/>
    <property type="evidence" value="ECO:0007669"/>
    <property type="project" value="TreeGrafter"/>
</dbReference>
<protein>
    <recommendedName>
        <fullName evidence="16">Histone demethylase JHD2</fullName>
    </recommendedName>
</protein>
<dbReference type="AlphaFoldDB" id="A0AAD5BCI4"/>
<dbReference type="InterPro" id="IPR003349">
    <property type="entry name" value="JmjN"/>
</dbReference>
<feature type="domain" description="JmjN" evidence="12">
    <location>
        <begin position="12"/>
        <end position="55"/>
    </location>
</feature>
<dbReference type="InterPro" id="IPR003347">
    <property type="entry name" value="JmjC_dom"/>
</dbReference>
<sequence length="785" mass="91076">MSKFDKSLLTPCPTLRPSEAEFMDPIGYLSSGPISELGKKYGIVKIVPPEDWRPSFQISASFKFHVRQQVISDLGITTRSRKFFRESINRFLNMRRKRLLKLYFKIEGKKIHYYDLYVLVEKLGGFQAMDKSKWQQVNATFGVDSKSRVIELEYNASIKHYANFLKFNKSVEFPDSDSDSESENCVVCGDNDDPQETLLCDNCDHAFHMKCLNPPLDQIPATNWYCDKCLVGTGEYGFEEHPEIKYTIPEFYQMCKEFDEKFAQEYNDGKRPTLNELEEKFWNFVDIEKSDLEVLYGADIHNLKPGEISGFPMVNTPGLDVANAENRFYINHPYNLTKLPFAKGSLLNYINTSISGMTVPWIYIGSLLSTFCWHVEDHYTLSANYCHFGATKKWYGIPSSHADQFEALMRKSAPDLFKKQPDLLHQLVTLINPAELVRNGIPCVYADQGPREFVITYPRVYHAGFNSGFNFNEAVNFAMDDWLEFGERSVFDYRPIKKEDVFNYYELVENILKDFNHHSKSGNVNLAKRSISVLERFLSQQERLLDHARFKNVDIAYRPKTYKKRRFDLEQNGEVGDEEEDLCFNCKTHLGYQYCELDDSFDENGKEATEEVKREDIPITHNDQLLTPEVSPQEMVSKDSSHFKASEVSKSSSSKQLQTVTKSACMMDEFDELISEARKRSCEPEEESECKRRKSKRLSSLEEQQFQKQEICTHIKEKTNGMRRMSHKKRRSKTEINEPKKFCLQCTLKSDQAPGGIKVIYQNYPQQLRQIIDEAKFKVNSIPVV</sequence>
<keyword evidence="3 7" id="KW-0863">Zinc-finger</keyword>
<dbReference type="InterPro" id="IPR001965">
    <property type="entry name" value="Znf_PHD"/>
</dbReference>
<dbReference type="RefSeq" id="XP_051607497.1">
    <property type="nucleotide sequence ID" value="XM_051753560.1"/>
</dbReference>
<dbReference type="Proteomes" id="UP001204833">
    <property type="component" value="Unassembled WGS sequence"/>
</dbReference>
<evidence type="ECO:0000259" key="11">
    <source>
        <dbReference type="PROSITE" id="PS51011"/>
    </source>
</evidence>
<evidence type="ECO:0000256" key="8">
    <source>
        <dbReference type="SAM" id="MobiDB-lite"/>
    </source>
</evidence>
<feature type="domain" description="PHD-type" evidence="9">
    <location>
        <begin position="182"/>
        <end position="232"/>
    </location>
</feature>
<keyword evidence="15" id="KW-1185">Reference proteome</keyword>
<dbReference type="PROSITE" id="PS51183">
    <property type="entry name" value="JMJN"/>
    <property type="match status" value="1"/>
</dbReference>
<name>A0AAD5BCI4_9ASCO</name>
<keyword evidence="6" id="KW-0539">Nucleus</keyword>
<dbReference type="CDD" id="cd16100">
    <property type="entry name" value="ARID"/>
    <property type="match status" value="1"/>
</dbReference>
<dbReference type="CDD" id="cd15519">
    <property type="entry name" value="PHD1_Lid2p_like"/>
    <property type="match status" value="1"/>
</dbReference>
<dbReference type="Pfam" id="PF02373">
    <property type="entry name" value="JmjC"/>
    <property type="match status" value="1"/>
</dbReference>
<dbReference type="Gene3D" id="2.60.120.650">
    <property type="entry name" value="Cupin"/>
    <property type="match status" value="1"/>
</dbReference>
<evidence type="ECO:0000256" key="3">
    <source>
        <dbReference type="ARBA" id="ARBA00022771"/>
    </source>
</evidence>
<dbReference type="GO" id="GO:0005634">
    <property type="term" value="C:nucleus"/>
    <property type="evidence" value="ECO:0007669"/>
    <property type="project" value="UniProtKB-SubCell"/>
</dbReference>
<evidence type="ECO:0000313" key="15">
    <source>
        <dbReference type="Proteomes" id="UP001204833"/>
    </source>
</evidence>
<dbReference type="PROSITE" id="PS51011">
    <property type="entry name" value="ARID"/>
    <property type="match status" value="1"/>
</dbReference>
<evidence type="ECO:0000259" key="9">
    <source>
        <dbReference type="PROSITE" id="PS50016"/>
    </source>
</evidence>
<organism evidence="14 15">
    <name type="scientific">Candida theae</name>
    <dbReference type="NCBI Taxonomy" id="1198502"/>
    <lineage>
        <taxon>Eukaryota</taxon>
        <taxon>Fungi</taxon>
        <taxon>Dikarya</taxon>
        <taxon>Ascomycota</taxon>
        <taxon>Saccharomycotina</taxon>
        <taxon>Pichiomycetes</taxon>
        <taxon>Debaryomycetaceae</taxon>
        <taxon>Candida/Lodderomyces clade</taxon>
        <taxon>Candida</taxon>
    </lineage>
</organism>
<dbReference type="Pfam" id="PF01388">
    <property type="entry name" value="ARID"/>
    <property type="match status" value="1"/>
</dbReference>
<dbReference type="SMART" id="SM01014">
    <property type="entry name" value="ARID"/>
    <property type="match status" value="1"/>
</dbReference>
<proteinExistence type="predicted"/>
<evidence type="ECO:0000256" key="2">
    <source>
        <dbReference type="ARBA" id="ARBA00022723"/>
    </source>
</evidence>
<keyword evidence="5" id="KW-0408">Iron</keyword>
<dbReference type="EMBL" id="JAIHNG010000140">
    <property type="protein sequence ID" value="KAI5953084.1"/>
    <property type="molecule type" value="Genomic_DNA"/>
</dbReference>
<comment type="subcellular location">
    <subcellularLocation>
        <location evidence="1">Nucleus</location>
    </subcellularLocation>
</comment>
<dbReference type="Gene3D" id="3.30.40.10">
    <property type="entry name" value="Zinc/RING finger domain, C3HC4 (zinc finger)"/>
    <property type="match status" value="1"/>
</dbReference>
<dbReference type="PROSITE" id="PS50089">
    <property type="entry name" value="ZF_RING_2"/>
    <property type="match status" value="1"/>
</dbReference>
<dbReference type="GO" id="GO:0006355">
    <property type="term" value="P:regulation of DNA-templated transcription"/>
    <property type="evidence" value="ECO:0007669"/>
    <property type="project" value="TreeGrafter"/>
</dbReference>
<keyword evidence="2" id="KW-0479">Metal-binding</keyword>
<feature type="domain" description="RING-type" evidence="10">
    <location>
        <begin position="185"/>
        <end position="229"/>
    </location>
</feature>
<feature type="region of interest" description="Disordered" evidence="8">
    <location>
        <begin position="681"/>
        <end position="701"/>
    </location>
</feature>
<evidence type="ECO:0000256" key="5">
    <source>
        <dbReference type="ARBA" id="ARBA00023004"/>
    </source>
</evidence>
<evidence type="ECO:0000313" key="14">
    <source>
        <dbReference type="EMBL" id="KAI5953084.1"/>
    </source>
</evidence>
<evidence type="ECO:0000259" key="13">
    <source>
        <dbReference type="PROSITE" id="PS51184"/>
    </source>
</evidence>
<dbReference type="GO" id="GO:0008270">
    <property type="term" value="F:zinc ion binding"/>
    <property type="evidence" value="ECO:0007669"/>
    <property type="project" value="UniProtKB-KW"/>
</dbReference>
<evidence type="ECO:0000259" key="10">
    <source>
        <dbReference type="PROSITE" id="PS50089"/>
    </source>
</evidence>
<dbReference type="PANTHER" id="PTHR10694">
    <property type="entry name" value="LYSINE-SPECIFIC DEMETHYLASE"/>
    <property type="match status" value="1"/>
</dbReference>
<dbReference type="GeneID" id="76152134"/>
<accession>A0AAD5BCI4</accession>
<dbReference type="SUPFAM" id="SSF57903">
    <property type="entry name" value="FYVE/PHD zinc finger"/>
    <property type="match status" value="1"/>
</dbReference>
<dbReference type="Gene3D" id="1.10.150.60">
    <property type="entry name" value="ARID DNA-binding domain"/>
    <property type="match status" value="1"/>
</dbReference>
<dbReference type="PROSITE" id="PS51184">
    <property type="entry name" value="JMJC"/>
    <property type="match status" value="1"/>
</dbReference>
<dbReference type="PROSITE" id="PS50016">
    <property type="entry name" value="ZF_PHD_2"/>
    <property type="match status" value="1"/>
</dbReference>
<dbReference type="SMART" id="SM00501">
    <property type="entry name" value="BRIGHT"/>
    <property type="match status" value="1"/>
</dbReference>
<evidence type="ECO:0000259" key="12">
    <source>
        <dbReference type="PROSITE" id="PS51183"/>
    </source>
</evidence>
<dbReference type="SUPFAM" id="SSF51197">
    <property type="entry name" value="Clavaminate synthase-like"/>
    <property type="match status" value="1"/>
</dbReference>
<dbReference type="InterPro" id="IPR036431">
    <property type="entry name" value="ARID_dom_sf"/>
</dbReference>
<feature type="domain" description="JmjC" evidence="13">
    <location>
        <begin position="328"/>
        <end position="494"/>
    </location>
</feature>
<dbReference type="InterPro" id="IPR019786">
    <property type="entry name" value="Zinc_finger_PHD-type_CS"/>
</dbReference>
<dbReference type="PROSITE" id="PS01359">
    <property type="entry name" value="ZF_PHD_1"/>
    <property type="match status" value="1"/>
</dbReference>
<dbReference type="GO" id="GO:0003677">
    <property type="term" value="F:DNA binding"/>
    <property type="evidence" value="ECO:0007669"/>
    <property type="project" value="InterPro"/>
</dbReference>
<keyword evidence="4" id="KW-0862">Zinc</keyword>
<gene>
    <name evidence="14" type="ORF">KGF57_004076</name>
</gene>
<dbReference type="InterPro" id="IPR011011">
    <property type="entry name" value="Znf_FYVE_PHD"/>
</dbReference>
<dbReference type="Pfam" id="PF02375">
    <property type="entry name" value="JmjN"/>
    <property type="match status" value="1"/>
</dbReference>
<evidence type="ECO:0000256" key="1">
    <source>
        <dbReference type="ARBA" id="ARBA00004123"/>
    </source>
</evidence>
<dbReference type="InterPro" id="IPR013083">
    <property type="entry name" value="Znf_RING/FYVE/PHD"/>
</dbReference>
<evidence type="ECO:0000256" key="6">
    <source>
        <dbReference type="ARBA" id="ARBA00023242"/>
    </source>
</evidence>
<evidence type="ECO:0008006" key="16">
    <source>
        <dbReference type="Google" id="ProtNLM"/>
    </source>
</evidence>
<dbReference type="Pfam" id="PF00628">
    <property type="entry name" value="PHD"/>
    <property type="match status" value="1"/>
</dbReference>
<dbReference type="PANTHER" id="PTHR10694:SF33">
    <property type="entry name" value="LYSINE-SPECIFIC DEMETHYLASE 5"/>
    <property type="match status" value="1"/>
</dbReference>
<dbReference type="InterPro" id="IPR001841">
    <property type="entry name" value="Znf_RING"/>
</dbReference>
<evidence type="ECO:0000256" key="4">
    <source>
        <dbReference type="ARBA" id="ARBA00022833"/>
    </source>
</evidence>
<evidence type="ECO:0000256" key="7">
    <source>
        <dbReference type="PROSITE-ProRule" id="PRU00175"/>
    </source>
</evidence>
<reference evidence="14 15" key="1">
    <citation type="journal article" date="2022" name="DNA Res.">
        <title>Genome analysis of five recently described species of the CUG-Ser clade uncovers Candida theae as a new hybrid lineage with pathogenic potential in the Candida parapsilosis species complex.</title>
        <authorList>
            <person name="Mixao V."/>
            <person name="Del Olmo V."/>
            <person name="Hegedusova E."/>
            <person name="Saus E."/>
            <person name="Pryszcz L."/>
            <person name="Cillingova A."/>
            <person name="Nosek J."/>
            <person name="Gabaldon T."/>
        </authorList>
    </citation>
    <scope>NUCLEOTIDE SEQUENCE [LARGE SCALE GENOMIC DNA]</scope>
    <source>
        <strain evidence="14 15">CBS 12239</strain>
    </source>
</reference>
<feature type="domain" description="ARID" evidence="11">
    <location>
        <begin position="78"/>
        <end position="166"/>
    </location>
</feature>
<dbReference type="SUPFAM" id="SSF46774">
    <property type="entry name" value="ARID-like"/>
    <property type="match status" value="1"/>
</dbReference>